<evidence type="ECO:0000313" key="11">
    <source>
        <dbReference type="Proteomes" id="UP000276133"/>
    </source>
</evidence>
<dbReference type="GO" id="GO:0005049">
    <property type="term" value="F:nuclear export signal receptor activity"/>
    <property type="evidence" value="ECO:0007669"/>
    <property type="project" value="InterPro"/>
</dbReference>
<dbReference type="Pfam" id="PF25795">
    <property type="entry name" value="TPR_XPO7"/>
    <property type="match status" value="1"/>
</dbReference>
<dbReference type="STRING" id="10195.A0A3M7P2E2"/>
<dbReference type="SUPFAM" id="SSF48371">
    <property type="entry name" value="ARM repeat"/>
    <property type="match status" value="1"/>
</dbReference>
<keyword evidence="11" id="KW-1185">Reference proteome</keyword>
<comment type="similarity">
    <text evidence="3">Belongs to the exportin family.</text>
</comment>
<dbReference type="PANTHER" id="PTHR12596:SF2">
    <property type="entry name" value="EXPORTIN-7 ISOFORM X1"/>
    <property type="match status" value="1"/>
</dbReference>
<evidence type="ECO:0000256" key="6">
    <source>
        <dbReference type="ARBA" id="ARBA00022927"/>
    </source>
</evidence>
<protein>
    <submittedName>
        <fullName evidence="10">Exportin-7-like isoform X2</fullName>
    </submittedName>
</protein>
<organism evidence="10 11">
    <name type="scientific">Brachionus plicatilis</name>
    <name type="common">Marine rotifer</name>
    <name type="synonym">Brachionus muelleri</name>
    <dbReference type="NCBI Taxonomy" id="10195"/>
    <lineage>
        <taxon>Eukaryota</taxon>
        <taxon>Metazoa</taxon>
        <taxon>Spiralia</taxon>
        <taxon>Gnathifera</taxon>
        <taxon>Rotifera</taxon>
        <taxon>Eurotatoria</taxon>
        <taxon>Monogononta</taxon>
        <taxon>Pseudotrocha</taxon>
        <taxon>Ploima</taxon>
        <taxon>Brachionidae</taxon>
        <taxon>Brachionus</taxon>
    </lineage>
</organism>
<dbReference type="InterPro" id="IPR057947">
    <property type="entry name" value="TPR_XPO7/RBP17"/>
</dbReference>
<keyword evidence="6" id="KW-0653">Protein transport</keyword>
<dbReference type="Proteomes" id="UP000276133">
    <property type="component" value="Unassembled WGS sequence"/>
</dbReference>
<keyword evidence="7" id="KW-0539">Nucleus</keyword>
<name>A0A3M7P2E2_BRAPC</name>
<evidence type="ECO:0000256" key="4">
    <source>
        <dbReference type="ARBA" id="ARBA00022448"/>
    </source>
</evidence>
<dbReference type="Gene3D" id="1.25.10.10">
    <property type="entry name" value="Leucine-rich Repeat Variant"/>
    <property type="match status" value="1"/>
</dbReference>
<feature type="domain" description="Exportin-7/Ran-binding protein 17 TPR repeats" evidence="9">
    <location>
        <begin position="435"/>
        <end position="683"/>
    </location>
</feature>
<evidence type="ECO:0000313" key="10">
    <source>
        <dbReference type="EMBL" id="RMZ92834.1"/>
    </source>
</evidence>
<dbReference type="InterPro" id="IPR016024">
    <property type="entry name" value="ARM-type_fold"/>
</dbReference>
<dbReference type="GO" id="GO:0031267">
    <property type="term" value="F:small GTPase binding"/>
    <property type="evidence" value="ECO:0007669"/>
    <property type="project" value="InterPro"/>
</dbReference>
<comment type="caution">
    <text evidence="10">The sequence shown here is derived from an EMBL/GenBank/DDBJ whole genome shotgun (WGS) entry which is preliminary data.</text>
</comment>
<evidence type="ECO:0000256" key="2">
    <source>
        <dbReference type="ARBA" id="ARBA00004496"/>
    </source>
</evidence>
<dbReference type="Pfam" id="PF03810">
    <property type="entry name" value="IBN_N"/>
    <property type="match status" value="1"/>
</dbReference>
<dbReference type="InterPro" id="IPR001494">
    <property type="entry name" value="Importin-beta_N"/>
</dbReference>
<evidence type="ECO:0000256" key="5">
    <source>
        <dbReference type="ARBA" id="ARBA00022490"/>
    </source>
</evidence>
<dbReference type="PANTHER" id="PTHR12596">
    <property type="entry name" value="EXPORTIN 4,7-RELATED"/>
    <property type="match status" value="1"/>
</dbReference>
<dbReference type="GO" id="GO:0005737">
    <property type="term" value="C:cytoplasm"/>
    <property type="evidence" value="ECO:0007669"/>
    <property type="project" value="UniProtKB-SubCell"/>
</dbReference>
<comment type="subcellular location">
    <subcellularLocation>
        <location evidence="2">Cytoplasm</location>
    </subcellularLocation>
    <subcellularLocation>
        <location evidence="1">Nucleus</location>
    </subcellularLocation>
</comment>
<gene>
    <name evidence="10" type="ORF">BpHYR1_006352</name>
</gene>
<dbReference type="EMBL" id="REGN01014274">
    <property type="protein sequence ID" value="RMZ92834.1"/>
    <property type="molecule type" value="Genomic_DNA"/>
</dbReference>
<feature type="domain" description="Importin N-terminal" evidence="8">
    <location>
        <begin position="30"/>
        <end position="95"/>
    </location>
</feature>
<proteinExistence type="inferred from homology"/>
<evidence type="ECO:0000256" key="1">
    <source>
        <dbReference type="ARBA" id="ARBA00004123"/>
    </source>
</evidence>
<keyword evidence="5" id="KW-0963">Cytoplasm</keyword>
<dbReference type="GO" id="GO:0006611">
    <property type="term" value="P:protein export from nucleus"/>
    <property type="evidence" value="ECO:0007669"/>
    <property type="project" value="TreeGrafter"/>
</dbReference>
<evidence type="ECO:0000256" key="3">
    <source>
        <dbReference type="ARBA" id="ARBA00009466"/>
    </source>
</evidence>
<dbReference type="GO" id="GO:0005643">
    <property type="term" value="C:nuclear pore"/>
    <property type="evidence" value="ECO:0007669"/>
    <property type="project" value="TreeGrafter"/>
</dbReference>
<evidence type="ECO:0000259" key="9">
    <source>
        <dbReference type="Pfam" id="PF25795"/>
    </source>
</evidence>
<dbReference type="InterPro" id="IPR011989">
    <property type="entry name" value="ARM-like"/>
</dbReference>
<sequence>MSTTTQDIIELEKLCEKLYSSSSGQEIQEANKHLESFANSSDCLEKCQILLERGTSPYSQYIACIVMIKAISRNTVILSPQNKYELRCYLLNYLYTRPKLVQFVKNSLVQLFAKITKLGWFDVLSKDSANYPFREILQDISKFIQSTPELGVVGVKLLSELVTEINNLDESEVNRSLAKHRKISGSFRDSQLLEIFTLSCSLLKDANRSITAIFSGDLSSKQHERELISQLVQLCLNCLVYDFIGNASSSDDTTDDLSTVQIPTTWRSVVMDFTNIELFFNLYFHLPPDIASNCLACLVQMSAIRRSFFNNTERMKYLNELCSGVKKILSNSTGLEDSKCYHEFCRLLARLKCNYQLSELIKLDYYNELIEMIAKFTVTSLRMWRFSQNSLYYLLSLWQRLVASVPYIKTQEPHHLEAYTPEITNTFITSRLEHVNAVLRDGVEDPFQDLATVYQQLEQISIIGRCEYEKTCKILVELFDKTAQEYQTLIKTSSMSGRISPNYQSQNPDFKIKEGQLTWLVYIIGAVIGGRSSYSLANTEEHDMYDGELVVRVLQLMNFVNNRLEQSNGRSGCEKLDLAILNFFEQFRKIFVGDQVQKSSKVYRRMSELLGIQDETMWLNVVTSKIITNLKYWTKSERITNKTLTLFNDLSVGYSSVRKLMKLDSIHFILANHTSENFPFLGFSNPEIIKEMKCRTTFYTALGRLLNLDFNDDDDTFERFTRPLTNQLETIGNIMSQAINKESLSEIKLPLVGLARDLRGLAFAFNSRAAYMQLFDWLYPKYVPLFTKAIEVWYNEPLVTTPILKLMAELVQNRSQRLTFEISSPNGILLFREASQLVCTYGSRIVSLSGFDANKDQIYPMKLKGISICFSILKWSFSGGYVNFGVFRLYNDNALSDALEMFIKMLLSFDQNNLRIYSKLSQTFYGLVETLTADHMSFVSMLEPQVFLYLLATISDGLGSVDSSISTSSCSALDHIVTFLFKNLSKQKRGQSVHQIPLVQVYQQQAQVFQQVLTTVLNIIIFEDCKNQWSMSRPLIGLILLNEQVNIIFLSIYEN</sequence>
<reference evidence="10 11" key="1">
    <citation type="journal article" date="2018" name="Sci. Rep.">
        <title>Genomic signatures of local adaptation to the degree of environmental predictability in rotifers.</title>
        <authorList>
            <person name="Franch-Gras L."/>
            <person name="Hahn C."/>
            <person name="Garcia-Roger E.M."/>
            <person name="Carmona M.J."/>
            <person name="Serra M."/>
            <person name="Gomez A."/>
        </authorList>
    </citation>
    <scope>NUCLEOTIDE SEQUENCE [LARGE SCALE GENOMIC DNA]</scope>
    <source>
        <strain evidence="10">HYR1</strain>
    </source>
</reference>
<evidence type="ECO:0000259" key="8">
    <source>
        <dbReference type="Pfam" id="PF03810"/>
    </source>
</evidence>
<dbReference type="FunFam" id="1.25.10.10:FF:000042">
    <property type="entry name" value="exportin-7 isoform X1"/>
    <property type="match status" value="1"/>
</dbReference>
<dbReference type="AlphaFoldDB" id="A0A3M7P2E2"/>
<keyword evidence="4" id="KW-0813">Transport</keyword>
<dbReference type="OrthoDB" id="244158at2759"/>
<accession>A0A3M7P2E2</accession>
<evidence type="ECO:0000256" key="7">
    <source>
        <dbReference type="ARBA" id="ARBA00023242"/>
    </source>
</evidence>
<dbReference type="InterPro" id="IPR044189">
    <property type="entry name" value="XPO4/7-like"/>
</dbReference>